<dbReference type="EMBL" id="FZNR01000007">
    <property type="protein sequence ID" value="SNR90092.1"/>
    <property type="molecule type" value="Genomic_DNA"/>
</dbReference>
<evidence type="ECO:0000313" key="2">
    <source>
        <dbReference type="EMBL" id="SNR90092.1"/>
    </source>
</evidence>
<reference evidence="2 3" key="1">
    <citation type="submission" date="2017-06" db="EMBL/GenBank/DDBJ databases">
        <authorList>
            <person name="Kim H.J."/>
            <person name="Triplett B.A."/>
        </authorList>
    </citation>
    <scope>NUCLEOTIDE SEQUENCE [LARGE SCALE GENOMIC DNA]</scope>
    <source>
        <strain evidence="2 3">DSM 43151</strain>
    </source>
</reference>
<dbReference type="Pfam" id="PF13649">
    <property type="entry name" value="Methyltransf_25"/>
    <property type="match status" value="1"/>
</dbReference>
<dbReference type="SUPFAM" id="SSF53335">
    <property type="entry name" value="S-adenosyl-L-methionine-dependent methyltransferases"/>
    <property type="match status" value="1"/>
</dbReference>
<dbReference type="OrthoDB" id="7273451at2"/>
<sequence>MTGEFSPDWLGLREPADADARSLELVGLLPRPVKVIRDLGCGTGSLGRWLAPRLPVPQFWILTDRDHDLLEIAADRMPEGVNVAIDERDVTALTRDDLTGADLVTCSALLDLLTAAEIDRLVEVCAQARTNALFTLSVTGQVRFTPADERDAEVEAAFNAHQRRESGGRLLLGPDAPAYAAAAFEKAGARVITRESPWRLGPQCPDLTAEWLRGWVGAAAEQRPELGFDAYLRDRLTSLPELTVGHKDVLAIFE</sequence>
<dbReference type="GO" id="GO:0008168">
    <property type="term" value="F:methyltransferase activity"/>
    <property type="evidence" value="ECO:0007669"/>
    <property type="project" value="UniProtKB-KW"/>
</dbReference>
<dbReference type="AlphaFoldDB" id="A0A239A3T3"/>
<dbReference type="RefSeq" id="WP_089294634.1">
    <property type="nucleotide sequence ID" value="NZ_BOMU01000047.1"/>
</dbReference>
<organism evidence="2 3">
    <name type="scientific">Actinoplanes regularis</name>
    <dbReference type="NCBI Taxonomy" id="52697"/>
    <lineage>
        <taxon>Bacteria</taxon>
        <taxon>Bacillati</taxon>
        <taxon>Actinomycetota</taxon>
        <taxon>Actinomycetes</taxon>
        <taxon>Micromonosporales</taxon>
        <taxon>Micromonosporaceae</taxon>
        <taxon>Actinoplanes</taxon>
    </lineage>
</organism>
<dbReference type="InterPro" id="IPR041698">
    <property type="entry name" value="Methyltransf_25"/>
</dbReference>
<accession>A0A239A3T3</accession>
<name>A0A239A3T3_9ACTN</name>
<protein>
    <submittedName>
        <fullName evidence="2">Methyltransferase domain-containing protein</fullName>
    </submittedName>
</protein>
<evidence type="ECO:0000313" key="3">
    <source>
        <dbReference type="Proteomes" id="UP000198415"/>
    </source>
</evidence>
<keyword evidence="2" id="KW-0808">Transferase</keyword>
<proteinExistence type="predicted"/>
<evidence type="ECO:0000259" key="1">
    <source>
        <dbReference type="Pfam" id="PF13649"/>
    </source>
</evidence>
<feature type="domain" description="Methyltransferase" evidence="1">
    <location>
        <begin position="38"/>
        <end position="127"/>
    </location>
</feature>
<gene>
    <name evidence="2" type="ORF">SAMN06264365_10740</name>
</gene>
<keyword evidence="2" id="KW-0489">Methyltransferase</keyword>
<dbReference type="GO" id="GO:0032259">
    <property type="term" value="P:methylation"/>
    <property type="evidence" value="ECO:0007669"/>
    <property type="project" value="UniProtKB-KW"/>
</dbReference>
<dbReference type="Proteomes" id="UP000198415">
    <property type="component" value="Unassembled WGS sequence"/>
</dbReference>
<dbReference type="InterPro" id="IPR029063">
    <property type="entry name" value="SAM-dependent_MTases_sf"/>
</dbReference>
<keyword evidence="3" id="KW-1185">Reference proteome</keyword>
<dbReference type="Gene3D" id="3.40.50.150">
    <property type="entry name" value="Vaccinia Virus protein VP39"/>
    <property type="match status" value="1"/>
</dbReference>